<dbReference type="EMBL" id="CAJJDN010000032">
    <property type="protein sequence ID" value="CAD8074846.1"/>
    <property type="molecule type" value="Genomic_DNA"/>
</dbReference>
<dbReference type="Proteomes" id="UP000692954">
    <property type="component" value="Unassembled WGS sequence"/>
</dbReference>
<keyword evidence="1" id="KW-1133">Transmembrane helix</keyword>
<comment type="caution">
    <text evidence="2">The sequence shown here is derived from an EMBL/GenBank/DDBJ whole genome shotgun (WGS) entry which is preliminary data.</text>
</comment>
<reference evidence="2" key="1">
    <citation type="submission" date="2021-01" db="EMBL/GenBank/DDBJ databases">
        <authorList>
            <consortium name="Genoscope - CEA"/>
            <person name="William W."/>
        </authorList>
    </citation>
    <scope>NUCLEOTIDE SEQUENCE</scope>
</reference>
<dbReference type="AlphaFoldDB" id="A0A8S1ME11"/>
<protein>
    <submittedName>
        <fullName evidence="2">Uncharacterized protein</fullName>
    </submittedName>
</protein>
<keyword evidence="1" id="KW-0812">Transmembrane</keyword>
<accession>A0A8S1ME11</accession>
<keyword evidence="1" id="KW-0472">Membrane</keyword>
<organism evidence="2 3">
    <name type="scientific">Paramecium sonneborni</name>
    <dbReference type="NCBI Taxonomy" id="65129"/>
    <lineage>
        <taxon>Eukaryota</taxon>
        <taxon>Sar</taxon>
        <taxon>Alveolata</taxon>
        <taxon>Ciliophora</taxon>
        <taxon>Intramacronucleata</taxon>
        <taxon>Oligohymenophorea</taxon>
        <taxon>Peniculida</taxon>
        <taxon>Parameciidae</taxon>
        <taxon>Paramecium</taxon>
    </lineage>
</organism>
<keyword evidence="3" id="KW-1185">Reference proteome</keyword>
<name>A0A8S1ME11_9CILI</name>
<feature type="transmembrane region" description="Helical" evidence="1">
    <location>
        <begin position="12"/>
        <end position="33"/>
    </location>
</feature>
<evidence type="ECO:0000256" key="1">
    <source>
        <dbReference type="SAM" id="Phobius"/>
    </source>
</evidence>
<sequence>MNIYDWNLIMQFLSLIQPILIICIFSLFWSLIYQIIRDVIKLKDFILVMQVDNSMFNNMEFKDQLYMILLLLTLQF</sequence>
<evidence type="ECO:0000313" key="2">
    <source>
        <dbReference type="EMBL" id="CAD8074846.1"/>
    </source>
</evidence>
<evidence type="ECO:0000313" key="3">
    <source>
        <dbReference type="Proteomes" id="UP000692954"/>
    </source>
</evidence>
<proteinExistence type="predicted"/>
<gene>
    <name evidence="2" type="ORF">PSON_ATCC_30995.1.T0320306</name>
</gene>